<reference evidence="3" key="2">
    <citation type="submission" date="2020-09" db="EMBL/GenBank/DDBJ databases">
        <authorList>
            <person name="Sun Q."/>
            <person name="Zhou Y."/>
        </authorList>
    </citation>
    <scope>NUCLEOTIDE SEQUENCE</scope>
    <source>
        <strain evidence="3">CGMCC 4.7308</strain>
    </source>
</reference>
<dbReference type="SMART" id="SM01234">
    <property type="entry name" value="Haemolytic"/>
    <property type="match status" value="1"/>
</dbReference>
<protein>
    <recommendedName>
        <fullName evidence="1">Putative membrane protein insertion efficiency factor</fullName>
    </recommendedName>
</protein>
<evidence type="ECO:0000313" key="4">
    <source>
        <dbReference type="Proteomes" id="UP000655208"/>
    </source>
</evidence>
<comment type="similarity">
    <text evidence="1">Belongs to the UPF0161 family.</text>
</comment>
<evidence type="ECO:0000256" key="1">
    <source>
        <dbReference type="HAMAP-Rule" id="MF_00386"/>
    </source>
</evidence>
<dbReference type="GO" id="GO:0005886">
    <property type="term" value="C:plasma membrane"/>
    <property type="evidence" value="ECO:0007669"/>
    <property type="project" value="UniProtKB-SubCell"/>
</dbReference>
<name>A0A917WDL1_9ACTN</name>
<sequence length="161" mass="16824">MTPPAATASGQFRDGGATVGTGARSGSPAARLLIAPIRFYQRFITPYTPATCRYYPTCSSYAVSALREHGAVRGSWLTVRRLGRCNPWSTGGIDRVPPRIRPRRERRTAAGSSVSVVCAGGETHDRAIGVPPAGTSLPVGPTPTITCAGSPAPMTDRSNAA</sequence>
<reference evidence="3" key="1">
    <citation type="journal article" date="2014" name="Int. J. Syst. Evol. Microbiol.">
        <title>Complete genome sequence of Corynebacterium casei LMG S-19264T (=DSM 44701T), isolated from a smear-ripened cheese.</title>
        <authorList>
            <consortium name="US DOE Joint Genome Institute (JGI-PGF)"/>
            <person name="Walter F."/>
            <person name="Albersmeier A."/>
            <person name="Kalinowski J."/>
            <person name="Ruckert C."/>
        </authorList>
    </citation>
    <scope>NUCLEOTIDE SEQUENCE</scope>
    <source>
        <strain evidence="3">CGMCC 4.7308</strain>
    </source>
</reference>
<dbReference type="InterPro" id="IPR002696">
    <property type="entry name" value="Membr_insert_effic_factor_YidD"/>
</dbReference>
<comment type="caution">
    <text evidence="3">The sequence shown here is derived from an EMBL/GenBank/DDBJ whole genome shotgun (WGS) entry which is preliminary data.</text>
</comment>
<dbReference type="PANTHER" id="PTHR33383:SF1">
    <property type="entry name" value="MEMBRANE PROTEIN INSERTION EFFICIENCY FACTOR-RELATED"/>
    <property type="match status" value="1"/>
</dbReference>
<dbReference type="HAMAP" id="MF_00386">
    <property type="entry name" value="UPF0161_YidD"/>
    <property type="match status" value="1"/>
</dbReference>
<dbReference type="NCBIfam" id="TIGR00278">
    <property type="entry name" value="membrane protein insertion efficiency factor YidD"/>
    <property type="match status" value="1"/>
</dbReference>
<dbReference type="AlphaFoldDB" id="A0A917WDL1"/>
<accession>A0A917WDL1</accession>
<feature type="region of interest" description="Disordered" evidence="2">
    <location>
        <begin position="127"/>
        <end position="161"/>
    </location>
</feature>
<dbReference type="Proteomes" id="UP000655208">
    <property type="component" value="Unassembled WGS sequence"/>
</dbReference>
<keyword evidence="1" id="KW-0472">Membrane</keyword>
<evidence type="ECO:0000313" key="3">
    <source>
        <dbReference type="EMBL" id="GGL97368.1"/>
    </source>
</evidence>
<feature type="region of interest" description="Disordered" evidence="2">
    <location>
        <begin position="1"/>
        <end position="24"/>
    </location>
</feature>
<comment type="function">
    <text evidence="1">Could be involved in insertion of integral membrane proteins into the membrane.</text>
</comment>
<dbReference type="Pfam" id="PF01809">
    <property type="entry name" value="YidD"/>
    <property type="match status" value="1"/>
</dbReference>
<evidence type="ECO:0000256" key="2">
    <source>
        <dbReference type="SAM" id="MobiDB-lite"/>
    </source>
</evidence>
<keyword evidence="4" id="KW-1185">Reference proteome</keyword>
<organism evidence="3 4">
    <name type="scientific">Nakamurella endophytica</name>
    <dbReference type="NCBI Taxonomy" id="1748367"/>
    <lineage>
        <taxon>Bacteria</taxon>
        <taxon>Bacillati</taxon>
        <taxon>Actinomycetota</taxon>
        <taxon>Actinomycetes</taxon>
        <taxon>Nakamurellales</taxon>
        <taxon>Nakamurellaceae</taxon>
        <taxon>Nakamurella</taxon>
    </lineage>
</organism>
<dbReference type="PANTHER" id="PTHR33383">
    <property type="entry name" value="MEMBRANE PROTEIN INSERTION EFFICIENCY FACTOR-RELATED"/>
    <property type="match status" value="1"/>
</dbReference>
<proteinExistence type="inferred from homology"/>
<gene>
    <name evidence="3" type="ORF">GCM10011594_16380</name>
</gene>
<comment type="subcellular location">
    <subcellularLocation>
        <location evidence="1">Cell membrane</location>
        <topology evidence="1">Peripheral membrane protein</topology>
        <orientation evidence="1">Cytoplasmic side</orientation>
    </subcellularLocation>
</comment>
<keyword evidence="1" id="KW-1003">Cell membrane</keyword>
<dbReference type="EMBL" id="BMNA01000003">
    <property type="protein sequence ID" value="GGL97368.1"/>
    <property type="molecule type" value="Genomic_DNA"/>
</dbReference>